<gene>
    <name evidence="2" type="ORF">F3Y22_tig00110206pilonHSYRG00049</name>
</gene>
<organism evidence="2 3">
    <name type="scientific">Hibiscus syriacus</name>
    <name type="common">Rose of Sharon</name>
    <dbReference type="NCBI Taxonomy" id="106335"/>
    <lineage>
        <taxon>Eukaryota</taxon>
        <taxon>Viridiplantae</taxon>
        <taxon>Streptophyta</taxon>
        <taxon>Embryophyta</taxon>
        <taxon>Tracheophyta</taxon>
        <taxon>Spermatophyta</taxon>
        <taxon>Magnoliopsida</taxon>
        <taxon>eudicotyledons</taxon>
        <taxon>Gunneridae</taxon>
        <taxon>Pentapetalae</taxon>
        <taxon>rosids</taxon>
        <taxon>malvids</taxon>
        <taxon>Malvales</taxon>
        <taxon>Malvaceae</taxon>
        <taxon>Malvoideae</taxon>
        <taxon>Hibiscus</taxon>
    </lineage>
</organism>
<feature type="domain" description="Reverse transcriptase" evidence="1">
    <location>
        <begin position="468"/>
        <end position="567"/>
    </location>
</feature>
<evidence type="ECO:0000259" key="1">
    <source>
        <dbReference type="Pfam" id="PF00078"/>
    </source>
</evidence>
<evidence type="ECO:0000313" key="2">
    <source>
        <dbReference type="EMBL" id="KAE8713525.1"/>
    </source>
</evidence>
<dbReference type="EMBL" id="VEPZ02000876">
    <property type="protein sequence ID" value="KAE8713525.1"/>
    <property type="molecule type" value="Genomic_DNA"/>
</dbReference>
<name>A0A6A3BCS2_HIBSY</name>
<dbReference type="PANTHER" id="PTHR31286:SF99">
    <property type="entry name" value="DUF4283 DOMAIN-CONTAINING PROTEIN"/>
    <property type="match status" value="1"/>
</dbReference>
<dbReference type="InterPro" id="IPR000477">
    <property type="entry name" value="RT_dom"/>
</dbReference>
<evidence type="ECO:0000313" key="3">
    <source>
        <dbReference type="Proteomes" id="UP000436088"/>
    </source>
</evidence>
<dbReference type="Pfam" id="PF00078">
    <property type="entry name" value="RVT_1"/>
    <property type="match status" value="1"/>
</dbReference>
<dbReference type="Proteomes" id="UP000436088">
    <property type="component" value="Unassembled WGS sequence"/>
</dbReference>
<protein>
    <recommendedName>
        <fullName evidence="1">Reverse transcriptase domain-containing protein</fullName>
    </recommendedName>
</protein>
<accession>A0A6A3BCS2</accession>
<reference evidence="2" key="1">
    <citation type="submission" date="2019-09" db="EMBL/GenBank/DDBJ databases">
        <title>Draft genome information of white flower Hibiscus syriacus.</title>
        <authorList>
            <person name="Kim Y.-M."/>
        </authorList>
    </citation>
    <scope>NUCLEOTIDE SEQUENCE [LARGE SCALE GENOMIC DNA]</scope>
    <source>
        <strain evidence="2">YM2019G1</strain>
    </source>
</reference>
<proteinExistence type="predicted"/>
<keyword evidence="3" id="KW-1185">Reference proteome</keyword>
<dbReference type="AlphaFoldDB" id="A0A6A3BCS2"/>
<dbReference type="InterPro" id="IPR040256">
    <property type="entry name" value="At4g02000-like"/>
</dbReference>
<dbReference type="PANTHER" id="PTHR31286">
    <property type="entry name" value="GLYCINE-RICH CELL WALL STRUCTURAL PROTEIN 1.8-LIKE"/>
    <property type="match status" value="1"/>
</dbReference>
<sequence>MGDPVDVRSENLGQGIGVFNNGHLSFRDMVKGSNLVGNQPISFNDFDVDVHPEDVVLGVDGPLPAISFSDRVHDAIDAKLANYVIIRLLGKTIGYKALLSRIKSLWNLLGEISLIDLDNDYYLFALLVRRIFSCIDRRLLWERLPGLPYRYYTRSLFGHIAGAIGKVVRVDYNTEDGKRGRFARLTVVVDLDKPLISGIVIDDHRQSIEYEELPTIVILVGNMGIHMNIVEEKEHWDQKIASSESGRQNTAHNSGSRFQLFRQFKSMIIQEASGSAESSRQGEAKRVSNETKYQASDIAVPQLTYNNIVVASIEIQGSKDTDEDMVNGMRTMFEQSKKADVQTGVAMLEPKLVVWLLINLSGVRFEFSYRIEASSFLVQVLLLLSMRALRLDEKQVVEASERIGSRFGVAMDACGDFNVIGNYGERQGGSQRRYGVCSKFGEFMFDTGLIDMGFSVQSSLETSVDTDSLEWDLTNSFKPTSGIRQGDPLSPYLFILCMERLSQAIKAKVISKDWKVIHLSNEGHGLSHLFFTDDLVLFAKASMIKGVLDRFDESGHLINSAKTQIFFSSNCPLSTRQAISQRFDFEELRILESIGGSVTHNRVTKATYSYLIDRLTQRLSGWMTKCLTLAGRITLAKATLQAIPVKETYLCLGSSLEEERRVKSYLETLVSFTWIL</sequence>
<comment type="caution">
    <text evidence="2">The sequence shown here is derived from an EMBL/GenBank/DDBJ whole genome shotgun (WGS) entry which is preliminary data.</text>
</comment>